<dbReference type="Proteomes" id="UP000494274">
    <property type="component" value="Unassembled WGS sequence"/>
</dbReference>
<sequence length="155" mass="16483">MPCGTERYASPVFDGALFFCAPDLAQSSVQRYGMHLLFILKDTIMRLRLDVRRSARARLVLGAAVLVHGLAAVAATSSKPLILDTHRGIQDGKGGLVLQTAPLSSEPIVEPAGMRAPAGQAPNTSVPLFVAPYINVPAWGGQPPNQPRLAPRPQP</sequence>
<feature type="transmembrane region" description="Helical" evidence="1">
    <location>
        <begin position="55"/>
        <end position="75"/>
    </location>
</feature>
<dbReference type="EMBL" id="CABVQI010000015">
    <property type="protein sequence ID" value="VWD08818.1"/>
    <property type="molecule type" value="Genomic_DNA"/>
</dbReference>
<name>A0A6P2XJG3_BURL3</name>
<gene>
    <name evidence="2" type="ORF">BLA18112_04509</name>
</gene>
<evidence type="ECO:0000313" key="3">
    <source>
        <dbReference type="Proteomes" id="UP000494274"/>
    </source>
</evidence>
<organism evidence="2 3">
    <name type="scientific">Burkholderia lata (strain ATCC 17760 / DSM 23089 / LMG 22485 / NCIMB 9086 / R18194 / 383)</name>
    <dbReference type="NCBI Taxonomy" id="482957"/>
    <lineage>
        <taxon>Bacteria</taxon>
        <taxon>Pseudomonadati</taxon>
        <taxon>Pseudomonadota</taxon>
        <taxon>Betaproteobacteria</taxon>
        <taxon>Burkholderiales</taxon>
        <taxon>Burkholderiaceae</taxon>
        <taxon>Burkholderia</taxon>
        <taxon>Burkholderia cepacia complex</taxon>
    </lineage>
</organism>
<protein>
    <submittedName>
        <fullName evidence="2">Uncharacterized protein</fullName>
    </submittedName>
</protein>
<keyword evidence="1" id="KW-0812">Transmembrane</keyword>
<keyword evidence="1" id="KW-1133">Transmembrane helix</keyword>
<evidence type="ECO:0000313" key="2">
    <source>
        <dbReference type="EMBL" id="VWD08818.1"/>
    </source>
</evidence>
<proteinExistence type="predicted"/>
<evidence type="ECO:0000256" key="1">
    <source>
        <dbReference type="SAM" id="Phobius"/>
    </source>
</evidence>
<accession>A0A6P2XJG3</accession>
<dbReference type="AlphaFoldDB" id="A0A6P2XJG3"/>
<keyword evidence="1" id="KW-0472">Membrane</keyword>
<reference evidence="2 3" key="1">
    <citation type="submission" date="2019-09" db="EMBL/GenBank/DDBJ databases">
        <authorList>
            <person name="Depoorter E."/>
        </authorList>
    </citation>
    <scope>NUCLEOTIDE SEQUENCE [LARGE SCALE GENOMIC DNA]</scope>
    <source>
        <strain evidence="2">R-18112</strain>
    </source>
</reference>